<accession>A0AAW3F9T9</accession>
<dbReference type="EMBL" id="JPGG01000012">
    <property type="protein sequence ID" value="KGC20300.1"/>
    <property type="molecule type" value="Genomic_DNA"/>
</dbReference>
<reference evidence="1 2" key="1">
    <citation type="submission" date="2014-04" db="EMBL/GenBank/DDBJ databases">
        <authorList>
            <person name="Bishop-Lilly K.A."/>
            <person name="Broomall S.M."/>
            <person name="Chain P.S."/>
            <person name="Chertkov O."/>
            <person name="Coyne S.R."/>
            <person name="Daligault H.E."/>
            <person name="Davenport K.W."/>
            <person name="Erkkila T."/>
            <person name="Frey K.G."/>
            <person name="Gibbons H.S."/>
            <person name="Gu W."/>
            <person name="Jaissle J."/>
            <person name="Johnson S.L."/>
            <person name="Koroleva G.I."/>
            <person name="Ladner J.T."/>
            <person name="Lo C.-C."/>
            <person name="Minogue T.D."/>
            <person name="Munk C."/>
            <person name="Palacios G.F."/>
            <person name="Redden C.L."/>
            <person name="Rosenzweig C.N."/>
            <person name="Scholz M.B."/>
            <person name="Teshima H."/>
            <person name="Xu Y."/>
        </authorList>
    </citation>
    <scope>NUCLEOTIDE SEQUENCE [LARGE SCALE GENOMIC DNA]</scope>
    <source>
        <strain evidence="2">gladioli</strain>
    </source>
</reference>
<protein>
    <submittedName>
        <fullName evidence="1">Uncharacterized protein</fullName>
    </submittedName>
</protein>
<comment type="caution">
    <text evidence="1">The sequence shown here is derived from an EMBL/GenBank/DDBJ whole genome shotgun (WGS) entry which is preliminary data.</text>
</comment>
<dbReference type="Proteomes" id="UP000029590">
    <property type="component" value="Unassembled WGS sequence"/>
</dbReference>
<evidence type="ECO:0000313" key="2">
    <source>
        <dbReference type="Proteomes" id="UP000029590"/>
    </source>
</evidence>
<name>A0AAW3F9T9_BURGA</name>
<organism evidence="1 2">
    <name type="scientific">Burkholderia gladioli</name>
    <name type="common">Pseudomonas marginata</name>
    <name type="synonym">Phytomonas marginata</name>
    <dbReference type="NCBI Taxonomy" id="28095"/>
    <lineage>
        <taxon>Bacteria</taxon>
        <taxon>Pseudomonadati</taxon>
        <taxon>Pseudomonadota</taxon>
        <taxon>Betaproteobacteria</taxon>
        <taxon>Burkholderiales</taxon>
        <taxon>Burkholderiaceae</taxon>
        <taxon>Burkholderia</taxon>
    </lineage>
</organism>
<gene>
    <name evidence="1" type="ORF">DM48_7920</name>
</gene>
<dbReference type="AlphaFoldDB" id="A0AAW3F9T9"/>
<evidence type="ECO:0000313" key="1">
    <source>
        <dbReference type="EMBL" id="KGC20300.1"/>
    </source>
</evidence>
<proteinExistence type="predicted"/>
<sequence length="76" mass="8620">MRCEEIKEGICYVNEAEPRYFRRVDLIVESPTRPGGAMVAWSTDGFSVRRRHGGDRGRTSGKCGLATFAKWATRRL</sequence>